<comment type="caution">
    <text evidence="1">The sequence shown here is derived from an EMBL/GenBank/DDBJ whole genome shotgun (WGS) entry which is preliminary data.</text>
</comment>
<dbReference type="EMBL" id="JAYMYS010000003">
    <property type="protein sequence ID" value="KAK7400241.1"/>
    <property type="molecule type" value="Genomic_DNA"/>
</dbReference>
<protein>
    <submittedName>
        <fullName evidence="1">Uncharacterized protein</fullName>
    </submittedName>
</protein>
<sequence>MSQRTRVSHDNNECSVVRMSMMSLTTRTPLGNLPVRSRYRRLGEVTEEVKVEKGPVEGDFRRKSLVDRVVGEDNICEVQIRVVQQWKRRDVGASIGGEHQ</sequence>
<accession>A0AAN9XNF9</accession>
<keyword evidence="2" id="KW-1185">Reference proteome</keyword>
<reference evidence="1 2" key="1">
    <citation type="submission" date="2024-01" db="EMBL/GenBank/DDBJ databases">
        <title>The genomes of 5 underutilized Papilionoideae crops provide insights into root nodulation and disease resistanc.</title>
        <authorList>
            <person name="Jiang F."/>
        </authorList>
    </citation>
    <scope>NUCLEOTIDE SEQUENCE [LARGE SCALE GENOMIC DNA]</scope>
    <source>
        <strain evidence="1">DUOXIRENSHENG_FW03</strain>
        <tissue evidence="1">Leaves</tissue>
    </source>
</reference>
<organism evidence="1 2">
    <name type="scientific">Psophocarpus tetragonolobus</name>
    <name type="common">Winged bean</name>
    <name type="synonym">Dolichos tetragonolobus</name>
    <dbReference type="NCBI Taxonomy" id="3891"/>
    <lineage>
        <taxon>Eukaryota</taxon>
        <taxon>Viridiplantae</taxon>
        <taxon>Streptophyta</taxon>
        <taxon>Embryophyta</taxon>
        <taxon>Tracheophyta</taxon>
        <taxon>Spermatophyta</taxon>
        <taxon>Magnoliopsida</taxon>
        <taxon>eudicotyledons</taxon>
        <taxon>Gunneridae</taxon>
        <taxon>Pentapetalae</taxon>
        <taxon>rosids</taxon>
        <taxon>fabids</taxon>
        <taxon>Fabales</taxon>
        <taxon>Fabaceae</taxon>
        <taxon>Papilionoideae</taxon>
        <taxon>50 kb inversion clade</taxon>
        <taxon>NPAAA clade</taxon>
        <taxon>indigoferoid/millettioid clade</taxon>
        <taxon>Phaseoleae</taxon>
        <taxon>Psophocarpus</taxon>
    </lineage>
</organism>
<name>A0AAN9XNF9_PSOTE</name>
<dbReference type="Proteomes" id="UP001386955">
    <property type="component" value="Unassembled WGS sequence"/>
</dbReference>
<proteinExistence type="predicted"/>
<evidence type="ECO:0000313" key="1">
    <source>
        <dbReference type="EMBL" id="KAK7400241.1"/>
    </source>
</evidence>
<gene>
    <name evidence="1" type="ORF">VNO78_11442</name>
</gene>
<evidence type="ECO:0000313" key="2">
    <source>
        <dbReference type="Proteomes" id="UP001386955"/>
    </source>
</evidence>
<dbReference type="AlphaFoldDB" id="A0AAN9XNF9"/>